<comment type="caution">
    <text evidence="1">The sequence shown here is derived from an EMBL/GenBank/DDBJ whole genome shotgun (WGS) entry which is preliminary data.</text>
</comment>
<gene>
    <name evidence="1" type="ORF">LCGC14_2860890</name>
</gene>
<protein>
    <recommendedName>
        <fullName evidence="2">Bacteriophage Mu GpT domain-containing protein</fullName>
    </recommendedName>
</protein>
<sequence>MRYFDNDLITNSRPHQAWWGEVSGIRNHWYSADPVANAQTVLPPDFWFDLDEQTVRVMRDDGGEEFMSDLMGLARPVNIGKMVSIARTSSDMSDKVVRSISGQVPVPVDKVDYGFDGAPITIFSKGYGRSWREVMKFQSEGYDALADDNEAALDKIDRDMVDYALDGDATINIEGFGAYGIRTAPNSKAINLGTGAGGASIDLTSSSTTADQIDTFFSGPFGAMLDANFISAPVNLYISPEIARNWDRTYSGSAGTKPGRIRDYMESYRRINKIVVTHKLSGNEFFGFVPSSRFIRPLIGMAVNTTPRVRLNPTDDHQFLCMGAMGIQVRGDGNGRSGVFFSEVVN</sequence>
<accession>A0A0F8Y5J2</accession>
<dbReference type="AlphaFoldDB" id="A0A0F8Y5J2"/>
<evidence type="ECO:0008006" key="2">
    <source>
        <dbReference type="Google" id="ProtNLM"/>
    </source>
</evidence>
<organism evidence="1">
    <name type="scientific">marine sediment metagenome</name>
    <dbReference type="NCBI Taxonomy" id="412755"/>
    <lineage>
        <taxon>unclassified sequences</taxon>
        <taxon>metagenomes</taxon>
        <taxon>ecological metagenomes</taxon>
    </lineage>
</organism>
<dbReference type="EMBL" id="LAZR01055287">
    <property type="protein sequence ID" value="KKK76712.1"/>
    <property type="molecule type" value="Genomic_DNA"/>
</dbReference>
<dbReference type="InterPro" id="IPR046227">
    <property type="entry name" value="DUF6260"/>
</dbReference>
<proteinExistence type="predicted"/>
<reference evidence="1" key="1">
    <citation type="journal article" date="2015" name="Nature">
        <title>Complex archaea that bridge the gap between prokaryotes and eukaryotes.</title>
        <authorList>
            <person name="Spang A."/>
            <person name="Saw J.H."/>
            <person name="Jorgensen S.L."/>
            <person name="Zaremba-Niedzwiedzka K."/>
            <person name="Martijn J."/>
            <person name="Lind A.E."/>
            <person name="van Eijk R."/>
            <person name="Schleper C."/>
            <person name="Guy L."/>
            <person name="Ettema T.J."/>
        </authorList>
    </citation>
    <scope>NUCLEOTIDE SEQUENCE</scope>
</reference>
<name>A0A0F8Y5J2_9ZZZZ</name>
<evidence type="ECO:0000313" key="1">
    <source>
        <dbReference type="EMBL" id="KKK76712.1"/>
    </source>
</evidence>
<dbReference type="Pfam" id="PF19774">
    <property type="entry name" value="DUF6260"/>
    <property type="match status" value="1"/>
</dbReference>